<gene>
    <name evidence="3" type="ORF">SLEP1_g30742</name>
</gene>
<dbReference type="InterPro" id="IPR023631">
    <property type="entry name" value="Amidase_dom"/>
</dbReference>
<name>A0AAV5K7I1_9ROSI</name>
<dbReference type="InterPro" id="IPR020556">
    <property type="entry name" value="Amidase_CS"/>
</dbReference>
<dbReference type="Gene3D" id="3.90.1300.10">
    <property type="entry name" value="Amidase signature (AS) domain"/>
    <property type="match status" value="2"/>
</dbReference>
<reference evidence="3 4" key="1">
    <citation type="journal article" date="2021" name="Commun. Biol.">
        <title>The genome of Shorea leprosula (Dipterocarpaceae) highlights the ecological relevance of drought in aseasonal tropical rainforests.</title>
        <authorList>
            <person name="Ng K.K.S."/>
            <person name="Kobayashi M.J."/>
            <person name="Fawcett J.A."/>
            <person name="Hatakeyama M."/>
            <person name="Paape T."/>
            <person name="Ng C.H."/>
            <person name="Ang C.C."/>
            <person name="Tnah L.H."/>
            <person name="Lee C.T."/>
            <person name="Nishiyama T."/>
            <person name="Sese J."/>
            <person name="O'Brien M.J."/>
            <person name="Copetti D."/>
            <person name="Mohd Noor M.I."/>
            <person name="Ong R.C."/>
            <person name="Putra M."/>
            <person name="Sireger I.Z."/>
            <person name="Indrioko S."/>
            <person name="Kosugi Y."/>
            <person name="Izuno A."/>
            <person name="Isagi Y."/>
            <person name="Lee S.L."/>
            <person name="Shimizu K.K."/>
        </authorList>
    </citation>
    <scope>NUCLEOTIDE SEQUENCE [LARGE SCALE GENOMIC DNA]</scope>
    <source>
        <strain evidence="3">214</strain>
    </source>
</reference>
<dbReference type="InterPro" id="IPR036928">
    <property type="entry name" value="AS_sf"/>
</dbReference>
<proteinExistence type="inferred from homology"/>
<comment type="similarity">
    <text evidence="1">Belongs to the amidase family.</text>
</comment>
<protein>
    <recommendedName>
        <fullName evidence="2">Amidase domain-containing protein</fullName>
    </recommendedName>
</protein>
<dbReference type="EMBL" id="BPVZ01000055">
    <property type="protein sequence ID" value="GKV20645.1"/>
    <property type="molecule type" value="Genomic_DNA"/>
</dbReference>
<evidence type="ECO:0000259" key="2">
    <source>
        <dbReference type="Pfam" id="PF01425"/>
    </source>
</evidence>
<dbReference type="SUPFAM" id="SSF75304">
    <property type="entry name" value="Amidase signature (AS) enzymes"/>
    <property type="match status" value="1"/>
</dbReference>
<dbReference type="GO" id="GO:0016811">
    <property type="term" value="F:hydrolase activity, acting on carbon-nitrogen (but not peptide) bonds, in linear amides"/>
    <property type="evidence" value="ECO:0007669"/>
    <property type="project" value="UniProtKB-ARBA"/>
</dbReference>
<evidence type="ECO:0000256" key="1">
    <source>
        <dbReference type="ARBA" id="ARBA00009199"/>
    </source>
</evidence>
<comment type="caution">
    <text evidence="3">The sequence shown here is derived from an EMBL/GenBank/DDBJ whole genome shotgun (WGS) entry which is preliminary data.</text>
</comment>
<organism evidence="3 4">
    <name type="scientific">Rubroshorea leprosula</name>
    <dbReference type="NCBI Taxonomy" id="152421"/>
    <lineage>
        <taxon>Eukaryota</taxon>
        <taxon>Viridiplantae</taxon>
        <taxon>Streptophyta</taxon>
        <taxon>Embryophyta</taxon>
        <taxon>Tracheophyta</taxon>
        <taxon>Spermatophyta</taxon>
        <taxon>Magnoliopsida</taxon>
        <taxon>eudicotyledons</taxon>
        <taxon>Gunneridae</taxon>
        <taxon>Pentapetalae</taxon>
        <taxon>rosids</taxon>
        <taxon>malvids</taxon>
        <taxon>Malvales</taxon>
        <taxon>Dipterocarpaceae</taxon>
        <taxon>Rubroshorea</taxon>
    </lineage>
</organism>
<evidence type="ECO:0000313" key="3">
    <source>
        <dbReference type="EMBL" id="GKV20645.1"/>
    </source>
</evidence>
<dbReference type="Pfam" id="PF01425">
    <property type="entry name" value="Amidase"/>
    <property type="match status" value="1"/>
</dbReference>
<keyword evidence="4" id="KW-1185">Reference proteome</keyword>
<sequence length="316" mass="34106">MAPEEARGKTVRMCQCPDLQIGHEQKSQLVINMHWVPGGSSSGSAVAVAAKLVDFSLGTDTGGSVRVPASYCGILGFRPSHDVVPTAGVTPMAQSFDTVGWFARDPLILSRVGHVLLHLPMVDPIKPIQVIIPEDCFSLSGIPSSQTTEALIKSVKKLFGDHIVKHVKLGDYVKDKVPSLQKFMNVGDGDPLYDIASLAALSSARSLLLRYEFKNNHAEWISRVNPDLGPGISEGVWEAVRTTGENIDTCHSVKIEFCAALSALIGVSIPLGMHDNLPVSISLLARHGSDSFLLNLVETLYDTLQQESEIAKKMIS</sequence>
<dbReference type="Proteomes" id="UP001054252">
    <property type="component" value="Unassembled WGS sequence"/>
</dbReference>
<accession>A0AAV5K7I1</accession>
<feature type="domain" description="Amidase" evidence="2">
    <location>
        <begin position="32"/>
        <end position="105"/>
    </location>
</feature>
<dbReference type="PROSITE" id="PS00571">
    <property type="entry name" value="AMIDASES"/>
    <property type="match status" value="1"/>
</dbReference>
<dbReference type="PANTHER" id="PTHR46310">
    <property type="entry name" value="AMIDASE 1"/>
    <property type="match status" value="1"/>
</dbReference>
<dbReference type="PANTHER" id="PTHR46310:SF7">
    <property type="entry name" value="AMIDASE 1"/>
    <property type="match status" value="1"/>
</dbReference>
<evidence type="ECO:0000313" key="4">
    <source>
        <dbReference type="Proteomes" id="UP001054252"/>
    </source>
</evidence>
<dbReference type="AlphaFoldDB" id="A0AAV5K7I1"/>